<dbReference type="Pfam" id="PF00498">
    <property type="entry name" value="FHA"/>
    <property type="match status" value="1"/>
</dbReference>
<feature type="domain" description="DRBM" evidence="4">
    <location>
        <begin position="281"/>
        <end position="353"/>
    </location>
</feature>
<dbReference type="Pfam" id="PF00035">
    <property type="entry name" value="dsrm"/>
    <property type="match status" value="1"/>
</dbReference>
<dbReference type="InterPro" id="IPR000253">
    <property type="entry name" value="FHA_dom"/>
</dbReference>
<organism evidence="5 6">
    <name type="scientific">Jimgerdemannia flammicorona</name>
    <dbReference type="NCBI Taxonomy" id="994334"/>
    <lineage>
        <taxon>Eukaryota</taxon>
        <taxon>Fungi</taxon>
        <taxon>Fungi incertae sedis</taxon>
        <taxon>Mucoromycota</taxon>
        <taxon>Mucoromycotina</taxon>
        <taxon>Endogonomycetes</taxon>
        <taxon>Endogonales</taxon>
        <taxon>Endogonaceae</taxon>
        <taxon>Jimgerdemannia</taxon>
    </lineage>
</organism>
<dbReference type="PROSITE" id="PS50137">
    <property type="entry name" value="DS_RBD"/>
    <property type="match status" value="1"/>
</dbReference>
<dbReference type="PROSITE" id="PS50006">
    <property type="entry name" value="FHA_DOMAIN"/>
    <property type="match status" value="1"/>
</dbReference>
<dbReference type="SMART" id="SM00240">
    <property type="entry name" value="FHA"/>
    <property type="match status" value="1"/>
</dbReference>
<dbReference type="OrthoDB" id="444265at2759"/>
<keyword evidence="1" id="KW-0694">RNA-binding</keyword>
<accession>A0A433CW66</accession>
<feature type="region of interest" description="Disordered" evidence="2">
    <location>
        <begin position="205"/>
        <end position="249"/>
    </location>
</feature>
<dbReference type="PANTHER" id="PTHR23308">
    <property type="entry name" value="NUCLEAR INHIBITOR OF PROTEIN PHOSPHATASE-1"/>
    <property type="match status" value="1"/>
</dbReference>
<dbReference type="Gene3D" id="3.30.160.20">
    <property type="match status" value="1"/>
</dbReference>
<dbReference type="Gene3D" id="2.60.200.20">
    <property type="match status" value="1"/>
</dbReference>
<proteinExistence type="predicted"/>
<dbReference type="SUPFAM" id="SSF49879">
    <property type="entry name" value="SMAD/FHA domain"/>
    <property type="match status" value="1"/>
</dbReference>
<protein>
    <recommendedName>
        <fullName evidence="7">FHA domain-containing protein</fullName>
    </recommendedName>
</protein>
<feature type="region of interest" description="Disordered" evidence="2">
    <location>
        <begin position="558"/>
        <end position="647"/>
    </location>
</feature>
<dbReference type="EMBL" id="RBNI01012522">
    <property type="protein sequence ID" value="RUP42754.1"/>
    <property type="molecule type" value="Genomic_DNA"/>
</dbReference>
<dbReference type="GO" id="GO:0003723">
    <property type="term" value="F:RNA binding"/>
    <property type="evidence" value="ECO:0007669"/>
    <property type="project" value="UniProtKB-UniRule"/>
</dbReference>
<dbReference type="InterPro" id="IPR008984">
    <property type="entry name" value="SMAD_FHA_dom_sf"/>
</dbReference>
<dbReference type="AlphaFoldDB" id="A0A433CW66"/>
<feature type="compositionally biased region" description="Low complexity" evidence="2">
    <location>
        <begin position="229"/>
        <end position="239"/>
    </location>
</feature>
<dbReference type="InterPro" id="IPR014720">
    <property type="entry name" value="dsRBD_dom"/>
</dbReference>
<gene>
    <name evidence="5" type="ORF">BC936DRAFT_138134</name>
</gene>
<evidence type="ECO:0000259" key="4">
    <source>
        <dbReference type="PROSITE" id="PS50137"/>
    </source>
</evidence>
<dbReference type="SUPFAM" id="SSF54768">
    <property type="entry name" value="dsRNA-binding domain-like"/>
    <property type="match status" value="1"/>
</dbReference>
<sequence>MGSGVCGVEAGEMCHQTTGTLKGSCISHLRVLNFLVPTSPIIMPFAVPTAPSPAVPSPAIPPLPYDPPPWSAPPPRTPAFEILKAGVLVETLRCSPQKHFLVVGRLPLCDIQLEHPVICCPLQSALFAPVTADPPVLYYTTQSVSRYHAVVDFKSNGEAFMYDLKSSHGTRLNKQVVLPRTHVLIRAGDQIRFGESTRIFIFQGTEEEGQEGEEADEEGRDQIQSPLPSSSSRVTTASSQLPSQEDSGITWGFREDAIEEEEQEFDPANFVPDETAYYHKDPKKAFRNYMENRGLDTEFEWEEEGPGHARIYTARIRLPIDTALAPIYASASSGKKRDAERLAALDACEKLDARGMLRNNVDVDSAVRRNQLKEMYGDDDSDEDNFYDRTERGKLHLIDKITHIAGRGVGKASKQKIKGSKAGASVSNVETYDSLVAKKQELTPRIKELQEMIIHADEQEKSRENVEGDDELDSYMQQISTVAKGVSKSSLQKELQTLQKEDQRLERLIKLTKPSDIFAKPVVATAVEEQSEKPSKLVNNAIIAGTALTAVTSSTIVPTSFDSMPPSSPASKRKSSTGDTGLTEGRTIDEEEHPDQPARPKRRKPMIPMTREEYLQEADETEAVDTWVPPEEQSGDGKTSLNAKYGY</sequence>
<evidence type="ECO:0000259" key="3">
    <source>
        <dbReference type="PROSITE" id="PS50006"/>
    </source>
</evidence>
<keyword evidence="6" id="KW-1185">Reference proteome</keyword>
<evidence type="ECO:0000256" key="2">
    <source>
        <dbReference type="SAM" id="MobiDB-lite"/>
    </source>
</evidence>
<evidence type="ECO:0008006" key="7">
    <source>
        <dbReference type="Google" id="ProtNLM"/>
    </source>
</evidence>
<dbReference type="CDD" id="cd19856">
    <property type="entry name" value="DSRM_Kanadaptin"/>
    <property type="match status" value="1"/>
</dbReference>
<evidence type="ECO:0000313" key="5">
    <source>
        <dbReference type="EMBL" id="RUP42754.1"/>
    </source>
</evidence>
<evidence type="ECO:0000256" key="1">
    <source>
        <dbReference type="PROSITE-ProRule" id="PRU00266"/>
    </source>
</evidence>
<reference evidence="5 6" key="1">
    <citation type="journal article" date="2018" name="New Phytol.">
        <title>Phylogenomics of Endogonaceae and evolution of mycorrhizas within Mucoromycota.</title>
        <authorList>
            <person name="Chang Y."/>
            <person name="Desiro A."/>
            <person name="Na H."/>
            <person name="Sandor L."/>
            <person name="Lipzen A."/>
            <person name="Clum A."/>
            <person name="Barry K."/>
            <person name="Grigoriev I.V."/>
            <person name="Martin F.M."/>
            <person name="Stajich J.E."/>
            <person name="Smith M.E."/>
            <person name="Bonito G."/>
            <person name="Spatafora J.W."/>
        </authorList>
    </citation>
    <scope>NUCLEOTIDE SEQUENCE [LARGE SCALE GENOMIC DNA]</scope>
    <source>
        <strain evidence="5 6">GMNB39</strain>
    </source>
</reference>
<comment type="caution">
    <text evidence="5">The sequence shown here is derived from an EMBL/GenBank/DDBJ whole genome shotgun (WGS) entry which is preliminary data.</text>
</comment>
<feature type="compositionally biased region" description="Acidic residues" evidence="2">
    <location>
        <begin position="205"/>
        <end position="219"/>
    </location>
</feature>
<evidence type="ECO:0000313" key="6">
    <source>
        <dbReference type="Proteomes" id="UP000268093"/>
    </source>
</evidence>
<dbReference type="InterPro" id="IPR050923">
    <property type="entry name" value="Cell_Proc_Reg/RNA_Proc"/>
</dbReference>
<dbReference type="SMART" id="SM00358">
    <property type="entry name" value="DSRM"/>
    <property type="match status" value="1"/>
</dbReference>
<dbReference type="Proteomes" id="UP000268093">
    <property type="component" value="Unassembled WGS sequence"/>
</dbReference>
<feature type="compositionally biased region" description="Polar residues" evidence="2">
    <location>
        <begin position="636"/>
        <end position="647"/>
    </location>
</feature>
<feature type="domain" description="FHA" evidence="3">
    <location>
        <begin position="101"/>
        <end position="177"/>
    </location>
</feature>
<name>A0A433CW66_9FUNG</name>